<feature type="compositionally biased region" description="Low complexity" evidence="1">
    <location>
        <begin position="99"/>
        <end position="111"/>
    </location>
</feature>
<dbReference type="SMART" id="SM00651">
    <property type="entry name" value="Sm"/>
    <property type="match status" value="1"/>
</dbReference>
<dbReference type="KEGG" id="ngr:NAEGRDRAFT_79551"/>
<name>D2VDP4_NAEGR</name>
<dbReference type="Gene3D" id="2.30.30.100">
    <property type="match status" value="1"/>
</dbReference>
<evidence type="ECO:0000313" key="4">
    <source>
        <dbReference type="Proteomes" id="UP000006671"/>
    </source>
</evidence>
<dbReference type="InterPro" id="IPR001163">
    <property type="entry name" value="Sm_dom_euk/arc"/>
</dbReference>
<dbReference type="OrthoDB" id="10438586at2759"/>
<evidence type="ECO:0000259" key="2">
    <source>
        <dbReference type="SMART" id="SM00651"/>
    </source>
</evidence>
<dbReference type="Proteomes" id="UP000006671">
    <property type="component" value="Unassembled WGS sequence"/>
</dbReference>
<evidence type="ECO:0000313" key="3">
    <source>
        <dbReference type="EMBL" id="EFC45037.1"/>
    </source>
</evidence>
<dbReference type="InterPro" id="IPR010920">
    <property type="entry name" value="LSM_dom_sf"/>
</dbReference>
<dbReference type="VEuPathDB" id="AmoebaDB:NAEGRDRAFT_79551"/>
<dbReference type="Pfam" id="PF01423">
    <property type="entry name" value="LSM"/>
    <property type="match status" value="1"/>
</dbReference>
<evidence type="ECO:0000256" key="1">
    <source>
        <dbReference type="SAM" id="MobiDB-lite"/>
    </source>
</evidence>
<organism evidence="4">
    <name type="scientific">Naegleria gruberi</name>
    <name type="common">Amoeba</name>
    <dbReference type="NCBI Taxonomy" id="5762"/>
    <lineage>
        <taxon>Eukaryota</taxon>
        <taxon>Discoba</taxon>
        <taxon>Heterolobosea</taxon>
        <taxon>Tetramitia</taxon>
        <taxon>Eutetramitia</taxon>
        <taxon>Vahlkampfiidae</taxon>
        <taxon>Naegleria</taxon>
    </lineage>
</organism>
<proteinExistence type="predicted"/>
<feature type="domain" description="Sm" evidence="2">
    <location>
        <begin position="163"/>
        <end position="274"/>
    </location>
</feature>
<dbReference type="SUPFAM" id="SSF50182">
    <property type="entry name" value="Sm-like ribonucleoproteins"/>
    <property type="match status" value="1"/>
</dbReference>
<dbReference type="GeneID" id="8849338"/>
<gene>
    <name evidence="3" type="ORF">NAEGRDRAFT_79551</name>
</gene>
<protein>
    <submittedName>
        <fullName evidence="3">LSM11_C domain-containing protein</fullName>
    </submittedName>
</protein>
<accession>D2VDP4</accession>
<reference evidence="3 4" key="1">
    <citation type="journal article" date="2010" name="Cell">
        <title>The genome of Naegleria gruberi illuminates early eukaryotic versatility.</title>
        <authorList>
            <person name="Fritz-Laylin L.K."/>
            <person name="Prochnik S.E."/>
            <person name="Ginger M.L."/>
            <person name="Dacks J.B."/>
            <person name="Carpenter M.L."/>
            <person name="Field M.C."/>
            <person name="Kuo A."/>
            <person name="Paredez A."/>
            <person name="Chapman J."/>
            <person name="Pham J."/>
            <person name="Shu S."/>
            <person name="Neupane R."/>
            <person name="Cipriano M."/>
            <person name="Mancuso J."/>
            <person name="Tu H."/>
            <person name="Salamov A."/>
            <person name="Lindquist E."/>
            <person name="Shapiro H."/>
            <person name="Lucas S."/>
            <person name="Grigoriev I.V."/>
            <person name="Cande W.Z."/>
            <person name="Fulton C."/>
            <person name="Rokhsar D.S."/>
            <person name="Dawson S.C."/>
        </authorList>
    </citation>
    <scope>NUCLEOTIDE SEQUENCE [LARGE SCALE GENOMIC DNA]</scope>
    <source>
        <strain evidence="3 4">NEG-M</strain>
    </source>
</reference>
<dbReference type="InParanoid" id="D2VDP4"/>
<feature type="region of interest" description="Disordered" evidence="1">
    <location>
        <begin position="97"/>
        <end position="121"/>
    </location>
</feature>
<dbReference type="EMBL" id="GG738865">
    <property type="protein sequence ID" value="EFC45037.1"/>
    <property type="molecule type" value="Genomic_DNA"/>
</dbReference>
<dbReference type="AlphaFoldDB" id="D2VDP4"/>
<dbReference type="RefSeq" id="XP_002677781.1">
    <property type="nucleotide sequence ID" value="XM_002677735.1"/>
</dbReference>
<sequence>MSERKNVFLREDFDPLIALFGSVDKNNNNNSVTDADDDVMIPPISNIKPYKTFDAINLDQLLLKNKPKQQKQKQQINKEEKKESCVVVDRDDQIVAAGSSSSSSLSSSEQKQSSDESIVKSNLPDVKDLPTLAHKDTYRGFLEHKYGQASVSSSQHSFGLLYQAVMEKKRVGVMVKTRHGHSKLEGVLSGFDKFFNMILLDVKENYKELEIRFKKQKTLDRERGIMIPSTTTTTTTTKKKNSRNRKRRVRCLVEKEREFPLLFVKGCQVISVMSIPGK</sequence>
<keyword evidence="4" id="KW-1185">Reference proteome</keyword>